<dbReference type="PRINTS" id="PR00081">
    <property type="entry name" value="GDHRDH"/>
</dbReference>
<dbReference type="InterPro" id="IPR002347">
    <property type="entry name" value="SDR_fam"/>
</dbReference>
<dbReference type="PRINTS" id="PR00080">
    <property type="entry name" value="SDRFAMILY"/>
</dbReference>
<dbReference type="Gene3D" id="3.40.50.720">
    <property type="entry name" value="NAD(P)-binding Rossmann-like Domain"/>
    <property type="match status" value="1"/>
</dbReference>
<keyword evidence="4" id="KW-1185">Reference proteome</keyword>
<dbReference type="RefSeq" id="WP_043986841.1">
    <property type="nucleotide sequence ID" value="NZ_JXST01000027.1"/>
</dbReference>
<protein>
    <submittedName>
        <fullName evidence="3">Retinol dehydrogenase</fullName>
    </submittedName>
</protein>
<proteinExistence type="inferred from homology"/>
<dbReference type="InterPro" id="IPR057326">
    <property type="entry name" value="KR_dom"/>
</dbReference>
<dbReference type="Pfam" id="PF00106">
    <property type="entry name" value="adh_short"/>
    <property type="match status" value="1"/>
</dbReference>
<evidence type="ECO:0000313" key="3">
    <source>
        <dbReference type="EMBL" id="KIU15466.1"/>
    </source>
</evidence>
<name>A0A0D1LHF1_9MYCO</name>
<dbReference type="AlphaFoldDB" id="A0A0D1LHF1"/>
<accession>A0A0D1LHF1</accession>
<evidence type="ECO:0000259" key="2">
    <source>
        <dbReference type="SMART" id="SM00822"/>
    </source>
</evidence>
<dbReference type="STRING" id="280871.TL10_18990"/>
<organism evidence="3 4">
    <name type="scientific">Mycolicibacterium llatzerense</name>
    <dbReference type="NCBI Taxonomy" id="280871"/>
    <lineage>
        <taxon>Bacteria</taxon>
        <taxon>Bacillati</taxon>
        <taxon>Actinomycetota</taxon>
        <taxon>Actinomycetes</taxon>
        <taxon>Mycobacteriales</taxon>
        <taxon>Mycobacteriaceae</taxon>
        <taxon>Mycolicibacterium</taxon>
    </lineage>
</organism>
<dbReference type="InterPro" id="IPR036291">
    <property type="entry name" value="NAD(P)-bd_dom_sf"/>
</dbReference>
<dbReference type="SMART" id="SM00822">
    <property type="entry name" value="PKS_KR"/>
    <property type="match status" value="1"/>
</dbReference>
<dbReference type="Proteomes" id="UP000032221">
    <property type="component" value="Unassembled WGS sequence"/>
</dbReference>
<feature type="domain" description="Ketoreductase" evidence="2">
    <location>
        <begin position="2"/>
        <end position="167"/>
    </location>
</feature>
<dbReference type="GO" id="GO:0016491">
    <property type="term" value="F:oxidoreductase activity"/>
    <property type="evidence" value="ECO:0007669"/>
    <property type="project" value="TreeGrafter"/>
</dbReference>
<dbReference type="EMBL" id="JXST01000027">
    <property type="protein sequence ID" value="KIU15466.1"/>
    <property type="molecule type" value="Genomic_DNA"/>
</dbReference>
<dbReference type="SUPFAM" id="SSF51735">
    <property type="entry name" value="NAD(P)-binding Rossmann-fold domains"/>
    <property type="match status" value="1"/>
</dbReference>
<comment type="similarity">
    <text evidence="1">Belongs to the short-chain dehydrogenases/reductases (SDR) family.</text>
</comment>
<dbReference type="OrthoDB" id="9792003at2"/>
<dbReference type="PATRIC" id="fig|280871.6.peg.3929"/>
<sequence length="279" mass="29470">MPSVLVTGAGRGIGLAITQHLAATGWDVIAGVRSKADAAAVVALAPQRISAVILDVTSDDDVEALAAALPDRLDAVVNNAGIVVAGPVETLTPADWRKQLDVNVVGQFAVTAAVLPKLRESRGRVVFISSVNGQLSAPMLGAYAASKFALEAGAEALRIELRPWDVPVVVVEPAQTDTDMWRKADDMVVELETATSADHHALYDRHIAGMKKMIPLSQKMAVDPAKVVAVVEEALTARRPKARYIVGLGPKLQAALMTNIPASVRGFLLAKVFGVPRRV</sequence>
<reference evidence="3 4" key="1">
    <citation type="submission" date="2015-01" db="EMBL/GenBank/DDBJ databases">
        <title>Genome sequence of Mycobacterium llatzerense and Mycobacterium immunogenum recovered from brain abscess.</title>
        <authorList>
            <person name="Greninger A.L."/>
            <person name="Langelier C."/>
            <person name="Cunningham G."/>
            <person name="Chiu C.Y."/>
            <person name="Miller S."/>
        </authorList>
    </citation>
    <scope>NUCLEOTIDE SEQUENCE [LARGE SCALE GENOMIC DNA]</scope>
    <source>
        <strain evidence="3 4">CLUC14</strain>
    </source>
</reference>
<dbReference type="GO" id="GO:0008202">
    <property type="term" value="P:steroid metabolic process"/>
    <property type="evidence" value="ECO:0007669"/>
    <property type="project" value="TreeGrafter"/>
</dbReference>
<dbReference type="PANTHER" id="PTHR43313">
    <property type="entry name" value="SHORT-CHAIN DEHYDROGENASE/REDUCTASE FAMILY 9C"/>
    <property type="match status" value="1"/>
</dbReference>
<evidence type="ECO:0000256" key="1">
    <source>
        <dbReference type="RuleBase" id="RU000363"/>
    </source>
</evidence>
<gene>
    <name evidence="3" type="ORF">TL10_18990</name>
</gene>
<comment type="caution">
    <text evidence="3">The sequence shown here is derived from an EMBL/GenBank/DDBJ whole genome shotgun (WGS) entry which is preliminary data.</text>
</comment>
<dbReference type="PANTHER" id="PTHR43313:SF1">
    <property type="entry name" value="3BETA-HYDROXYSTEROID DEHYDROGENASE DHS-16"/>
    <property type="match status" value="1"/>
</dbReference>
<evidence type="ECO:0000313" key="4">
    <source>
        <dbReference type="Proteomes" id="UP000032221"/>
    </source>
</evidence>